<dbReference type="EMBL" id="JAGIKZ010000001">
    <property type="protein sequence ID" value="MBP2239686.1"/>
    <property type="molecule type" value="Genomic_DNA"/>
</dbReference>
<name>A0ABS4R9W1_9BACI</name>
<accession>A0ABS4R9W1</accession>
<dbReference type="NCBIfam" id="TIGR00684">
    <property type="entry name" value="narJ"/>
    <property type="match status" value="1"/>
</dbReference>
<protein>
    <submittedName>
        <fullName evidence="1">Nitrate reductase delta subunit</fullName>
    </submittedName>
</protein>
<dbReference type="InterPro" id="IPR003765">
    <property type="entry name" value="NO3_reductase_chaperone_NarJ"/>
</dbReference>
<organism evidence="1 2">
    <name type="scientific">Cytobacillus eiseniae</name>
    <dbReference type="NCBI Taxonomy" id="762947"/>
    <lineage>
        <taxon>Bacteria</taxon>
        <taxon>Bacillati</taxon>
        <taxon>Bacillota</taxon>
        <taxon>Bacilli</taxon>
        <taxon>Bacillales</taxon>
        <taxon>Bacillaceae</taxon>
        <taxon>Cytobacillus</taxon>
    </lineage>
</organism>
<dbReference type="SUPFAM" id="SSF89155">
    <property type="entry name" value="TorD-like"/>
    <property type="match status" value="1"/>
</dbReference>
<gene>
    <name evidence="1" type="ORF">J2Z40_000239</name>
</gene>
<comment type="caution">
    <text evidence="1">The sequence shown here is derived from an EMBL/GenBank/DDBJ whole genome shotgun (WGS) entry which is preliminary data.</text>
</comment>
<dbReference type="RefSeq" id="WP_066394552.1">
    <property type="nucleotide sequence ID" value="NZ_JAGIKZ010000001.1"/>
</dbReference>
<dbReference type="InterPro" id="IPR036411">
    <property type="entry name" value="TorD-like_sf"/>
</dbReference>
<evidence type="ECO:0000313" key="1">
    <source>
        <dbReference type="EMBL" id="MBP2239686.1"/>
    </source>
</evidence>
<evidence type="ECO:0000313" key="2">
    <source>
        <dbReference type="Proteomes" id="UP001519293"/>
    </source>
</evidence>
<sequence length="200" mass="23667">MRTEVAETLVVLARFLDYPDSQLVEECSDLKEYLKQHLSSKEMQEELFKRLEPLLKIELKELQELYVKTFDYEEKTGMYLTAQELGDSRRRGDALIRLQRLISDLGFERVGVELTDFIPMLMELLAVAPLTDDVEQLTRRLSFAIHRIYTHLPNNNPYYHVFDLLMSFVFKAPNEEEIARLVNEREEADLDELPYPMIYR</sequence>
<reference evidence="1 2" key="1">
    <citation type="submission" date="2021-03" db="EMBL/GenBank/DDBJ databases">
        <title>Genomic Encyclopedia of Type Strains, Phase IV (KMG-IV): sequencing the most valuable type-strain genomes for metagenomic binning, comparative biology and taxonomic classification.</title>
        <authorList>
            <person name="Goeker M."/>
        </authorList>
    </citation>
    <scope>NUCLEOTIDE SEQUENCE [LARGE SCALE GENOMIC DNA]</scope>
    <source>
        <strain evidence="1 2">DSM 26675</strain>
    </source>
</reference>
<dbReference type="Proteomes" id="UP001519293">
    <property type="component" value="Unassembled WGS sequence"/>
</dbReference>
<proteinExistence type="predicted"/>
<dbReference type="PANTHER" id="PTHR43680:SF2">
    <property type="entry name" value="NITRATE REDUCTASE MOLYBDENUM COFACTOR ASSEMBLY CHAPERONE NARJ"/>
    <property type="match status" value="1"/>
</dbReference>
<keyword evidence="2" id="KW-1185">Reference proteome</keyword>
<dbReference type="PANTHER" id="PTHR43680">
    <property type="entry name" value="NITRATE REDUCTASE MOLYBDENUM COFACTOR ASSEMBLY CHAPERONE"/>
    <property type="match status" value="1"/>
</dbReference>